<dbReference type="GO" id="GO:0009424">
    <property type="term" value="C:bacterial-type flagellum hook"/>
    <property type="evidence" value="ECO:0007669"/>
    <property type="project" value="InterPro"/>
</dbReference>
<protein>
    <submittedName>
        <fullName evidence="7">Flagellar hook-associated protein 3 FlgL</fullName>
    </submittedName>
</protein>
<proteinExistence type="inferred from homology"/>
<dbReference type="RefSeq" id="WP_092677753.1">
    <property type="nucleotide sequence ID" value="NZ_FOGC01000012.1"/>
</dbReference>
<dbReference type="Proteomes" id="UP000242515">
    <property type="component" value="Unassembled WGS sequence"/>
</dbReference>
<keyword evidence="5" id="KW-0975">Bacterial flagellum</keyword>
<keyword evidence="7" id="KW-0282">Flagellum</keyword>
<dbReference type="InterPro" id="IPR001492">
    <property type="entry name" value="Flagellin"/>
</dbReference>
<keyword evidence="8" id="KW-1185">Reference proteome</keyword>
<name>A0A1H9LTE7_9GAMM</name>
<keyword evidence="7" id="KW-0966">Cell projection</keyword>
<dbReference type="InterPro" id="IPR001029">
    <property type="entry name" value="Flagellin_N"/>
</dbReference>
<sequence>MRLSTTFIFQQQLRGISQTQADWLATGQRLSTGKRVVSPSDDPIAASQALGIQQHQRTEQRYGMAQQFAQTTLSTEATALSSLSDTIQSAISDIIYGSTGTLNDDDRQSVAAKLEGARSQLMTIANSQDSSGRYLFAGYNTGQPPFVEGAQGATYQGGEQPIMQQVDSQRVMTLTHTGKQVFQSAPPNPKVEPDGSLGDTDLFSVLDKAIAALKTPLKDADDAGMKDFQEAMNKANRGLNNSLNNILSIQSENGTQLKELDSLGSISASQSVLAQGQLSQLTDADMTQTISEYQMKQTALQASYTAFTQMSKLSLFQMNR</sequence>
<dbReference type="EMBL" id="FOGC01000012">
    <property type="protein sequence ID" value="SER14792.1"/>
    <property type="molecule type" value="Genomic_DNA"/>
</dbReference>
<dbReference type="Gene3D" id="1.20.1330.10">
    <property type="entry name" value="f41 fragment of flagellin, N-terminal domain"/>
    <property type="match status" value="1"/>
</dbReference>
<evidence type="ECO:0000256" key="5">
    <source>
        <dbReference type="ARBA" id="ARBA00023143"/>
    </source>
</evidence>
<evidence type="ECO:0000256" key="3">
    <source>
        <dbReference type="ARBA" id="ARBA00005709"/>
    </source>
</evidence>
<keyword evidence="4" id="KW-0964">Secreted</keyword>
<dbReference type="PANTHER" id="PTHR42792">
    <property type="entry name" value="FLAGELLIN"/>
    <property type="match status" value="1"/>
</dbReference>
<dbReference type="AlphaFoldDB" id="A0A1H9LTE7"/>
<dbReference type="PANTHER" id="PTHR42792:SF1">
    <property type="entry name" value="FLAGELLAR HOOK-ASSOCIATED PROTEIN 3"/>
    <property type="match status" value="1"/>
</dbReference>
<gene>
    <name evidence="7" type="ORF">SAMN05216522_11282</name>
</gene>
<accession>A0A1H9LTE7</accession>
<dbReference type="NCBIfam" id="TIGR02550">
    <property type="entry name" value="flagell_flgL"/>
    <property type="match status" value="1"/>
</dbReference>
<comment type="similarity">
    <text evidence="3">Belongs to the bacterial flagellin family.</text>
</comment>
<feature type="domain" description="Flagellin N-terminal" evidence="6">
    <location>
        <begin position="5"/>
        <end position="141"/>
    </location>
</feature>
<evidence type="ECO:0000313" key="7">
    <source>
        <dbReference type="EMBL" id="SER14792.1"/>
    </source>
</evidence>
<organism evidence="7 8">
    <name type="scientific">Rosenbergiella nectarea</name>
    <dbReference type="NCBI Taxonomy" id="988801"/>
    <lineage>
        <taxon>Bacteria</taxon>
        <taxon>Pseudomonadati</taxon>
        <taxon>Pseudomonadota</taxon>
        <taxon>Gammaproteobacteria</taxon>
        <taxon>Enterobacterales</taxon>
        <taxon>Erwiniaceae</taxon>
        <taxon>Rosenbergiella</taxon>
    </lineage>
</organism>
<reference evidence="8" key="1">
    <citation type="submission" date="2016-10" db="EMBL/GenBank/DDBJ databases">
        <authorList>
            <person name="Varghese N."/>
            <person name="Submissions S."/>
        </authorList>
    </citation>
    <scope>NUCLEOTIDE SEQUENCE [LARGE SCALE GENOMIC DNA]</scope>
    <source>
        <strain evidence="8">8N4</strain>
    </source>
</reference>
<comment type="subcellular location">
    <subcellularLocation>
        <location evidence="1">Bacterial flagellum</location>
    </subcellularLocation>
    <subcellularLocation>
        <location evidence="2">Secreted</location>
    </subcellularLocation>
</comment>
<dbReference type="STRING" id="988801.SAMN05216522_11282"/>
<dbReference type="SUPFAM" id="SSF64518">
    <property type="entry name" value="Phase 1 flagellin"/>
    <property type="match status" value="1"/>
</dbReference>
<evidence type="ECO:0000259" key="6">
    <source>
        <dbReference type="Pfam" id="PF00669"/>
    </source>
</evidence>
<dbReference type="GO" id="GO:0005576">
    <property type="term" value="C:extracellular region"/>
    <property type="evidence" value="ECO:0007669"/>
    <property type="project" value="UniProtKB-SubCell"/>
</dbReference>
<evidence type="ECO:0000313" key="8">
    <source>
        <dbReference type="Proteomes" id="UP000242515"/>
    </source>
</evidence>
<evidence type="ECO:0000256" key="1">
    <source>
        <dbReference type="ARBA" id="ARBA00004365"/>
    </source>
</evidence>
<dbReference type="GO" id="GO:0071973">
    <property type="term" value="P:bacterial-type flagellum-dependent cell motility"/>
    <property type="evidence" value="ECO:0007669"/>
    <property type="project" value="InterPro"/>
</dbReference>
<keyword evidence="7" id="KW-0969">Cilium</keyword>
<dbReference type="OrthoDB" id="9768249at2"/>
<dbReference type="Pfam" id="PF00669">
    <property type="entry name" value="Flagellin_N"/>
    <property type="match status" value="1"/>
</dbReference>
<dbReference type="InterPro" id="IPR013384">
    <property type="entry name" value="Flagell_FlgL"/>
</dbReference>
<evidence type="ECO:0000256" key="4">
    <source>
        <dbReference type="ARBA" id="ARBA00022525"/>
    </source>
</evidence>
<dbReference type="GO" id="GO:0005198">
    <property type="term" value="F:structural molecule activity"/>
    <property type="evidence" value="ECO:0007669"/>
    <property type="project" value="InterPro"/>
</dbReference>
<evidence type="ECO:0000256" key="2">
    <source>
        <dbReference type="ARBA" id="ARBA00004613"/>
    </source>
</evidence>